<accession>A0A918P714</accession>
<proteinExistence type="predicted"/>
<dbReference type="AlphaFoldDB" id="A0A918P714"/>
<evidence type="ECO:0000313" key="1">
    <source>
        <dbReference type="EMBL" id="GGY25107.1"/>
    </source>
</evidence>
<organism evidence="1 2">
    <name type="scientific">Paludibacterium paludis</name>
    <dbReference type="NCBI Taxonomy" id="1225769"/>
    <lineage>
        <taxon>Bacteria</taxon>
        <taxon>Pseudomonadati</taxon>
        <taxon>Pseudomonadota</taxon>
        <taxon>Betaproteobacteria</taxon>
        <taxon>Neisseriales</taxon>
        <taxon>Chromobacteriaceae</taxon>
        <taxon>Paludibacterium</taxon>
    </lineage>
</organism>
<gene>
    <name evidence="1" type="ORF">GCM10011289_30970</name>
</gene>
<sequence length="135" mass="15001">MRQLSPVLEFDAHGNEIMYRTMSERQFEQFSRTGKLPPTTETSISPSVAYSSKYDGVTVKITVTPGTSAQLQEVGIAANKPAKIQFPTMSTQTGPWMQSNARFKVEGGQMTTQLGQGRAIDIFNKNIVDFELIHK</sequence>
<dbReference type="Proteomes" id="UP000645257">
    <property type="component" value="Unassembled WGS sequence"/>
</dbReference>
<protein>
    <submittedName>
        <fullName evidence="1">Uncharacterized protein</fullName>
    </submittedName>
</protein>
<name>A0A918P714_9NEIS</name>
<keyword evidence="2" id="KW-1185">Reference proteome</keyword>
<dbReference type="EMBL" id="BMYX01000020">
    <property type="protein sequence ID" value="GGY25107.1"/>
    <property type="molecule type" value="Genomic_DNA"/>
</dbReference>
<evidence type="ECO:0000313" key="2">
    <source>
        <dbReference type="Proteomes" id="UP000645257"/>
    </source>
</evidence>
<reference evidence="1" key="1">
    <citation type="journal article" date="2014" name="Int. J. Syst. Evol. Microbiol.">
        <title>Complete genome sequence of Corynebacterium casei LMG S-19264T (=DSM 44701T), isolated from a smear-ripened cheese.</title>
        <authorList>
            <consortium name="US DOE Joint Genome Institute (JGI-PGF)"/>
            <person name="Walter F."/>
            <person name="Albersmeier A."/>
            <person name="Kalinowski J."/>
            <person name="Ruckert C."/>
        </authorList>
    </citation>
    <scope>NUCLEOTIDE SEQUENCE</scope>
    <source>
        <strain evidence="1">KCTC 32182</strain>
    </source>
</reference>
<comment type="caution">
    <text evidence="1">The sequence shown here is derived from an EMBL/GenBank/DDBJ whole genome shotgun (WGS) entry which is preliminary data.</text>
</comment>
<reference evidence="1" key="2">
    <citation type="submission" date="2020-09" db="EMBL/GenBank/DDBJ databases">
        <authorList>
            <person name="Sun Q."/>
            <person name="Kim S."/>
        </authorList>
    </citation>
    <scope>NUCLEOTIDE SEQUENCE</scope>
    <source>
        <strain evidence="1">KCTC 32182</strain>
    </source>
</reference>